<dbReference type="InterPro" id="IPR001005">
    <property type="entry name" value="SANT/Myb"/>
</dbReference>
<feature type="compositionally biased region" description="Low complexity" evidence="4">
    <location>
        <begin position="538"/>
        <end position="549"/>
    </location>
</feature>
<evidence type="ECO:0000259" key="5">
    <source>
        <dbReference type="PROSITE" id="PS50090"/>
    </source>
</evidence>
<dbReference type="Proteomes" id="UP001168098">
    <property type="component" value="Unassembled WGS sequence"/>
</dbReference>
<comment type="subcellular location">
    <subcellularLocation>
        <location evidence="1">Nucleus</location>
    </subcellularLocation>
</comment>
<evidence type="ECO:0000256" key="1">
    <source>
        <dbReference type="ARBA" id="ARBA00004123"/>
    </source>
</evidence>
<dbReference type="SUPFAM" id="SSF54236">
    <property type="entry name" value="Ubiquitin-like"/>
    <property type="match status" value="1"/>
</dbReference>
<feature type="region of interest" description="Disordered" evidence="4">
    <location>
        <begin position="538"/>
        <end position="582"/>
    </location>
</feature>
<dbReference type="InterPro" id="IPR031105">
    <property type="entry name" value="TRP_plant"/>
</dbReference>
<feature type="domain" description="Myb-like" evidence="5">
    <location>
        <begin position="615"/>
        <end position="670"/>
    </location>
</feature>
<dbReference type="GO" id="GO:0042162">
    <property type="term" value="F:telomeric DNA binding"/>
    <property type="evidence" value="ECO:0007669"/>
    <property type="project" value="UniProtKB-ARBA"/>
</dbReference>
<feature type="compositionally biased region" description="Basic and acidic residues" evidence="4">
    <location>
        <begin position="366"/>
        <end position="375"/>
    </location>
</feature>
<keyword evidence="2" id="KW-0238">DNA-binding</keyword>
<dbReference type="InterPro" id="IPR009057">
    <property type="entry name" value="Homeodomain-like_sf"/>
</dbReference>
<evidence type="ECO:0000313" key="8">
    <source>
        <dbReference type="Proteomes" id="UP001168098"/>
    </source>
</evidence>
<dbReference type="SMART" id="SM00717">
    <property type="entry name" value="SANT"/>
    <property type="match status" value="1"/>
</dbReference>
<evidence type="ECO:0000259" key="6">
    <source>
        <dbReference type="PROSITE" id="PS51294"/>
    </source>
</evidence>
<feature type="region of interest" description="Disordered" evidence="4">
    <location>
        <begin position="352"/>
        <end position="375"/>
    </location>
</feature>
<dbReference type="AlphaFoldDB" id="A0AA38ZUS6"/>
<dbReference type="EMBL" id="JARBHA010000008">
    <property type="protein sequence ID" value="KAJ9694724.1"/>
    <property type="molecule type" value="Genomic_DNA"/>
</dbReference>
<dbReference type="PROSITE" id="PS51294">
    <property type="entry name" value="HTH_MYB"/>
    <property type="match status" value="1"/>
</dbReference>
<name>A0AA38ZUS6_VITRO</name>
<evidence type="ECO:0000256" key="2">
    <source>
        <dbReference type="ARBA" id="ARBA00023125"/>
    </source>
</evidence>
<feature type="region of interest" description="Disordered" evidence="4">
    <location>
        <begin position="272"/>
        <end position="293"/>
    </location>
</feature>
<dbReference type="CDD" id="cd11660">
    <property type="entry name" value="SANT_TRF"/>
    <property type="match status" value="1"/>
</dbReference>
<evidence type="ECO:0000256" key="3">
    <source>
        <dbReference type="ARBA" id="ARBA00023242"/>
    </source>
</evidence>
<dbReference type="InterPro" id="IPR029071">
    <property type="entry name" value="Ubiquitin-like_domsf"/>
</dbReference>
<protein>
    <recommendedName>
        <fullName evidence="9">Telomere repeat-binding protein 5</fullName>
    </recommendedName>
</protein>
<dbReference type="PANTHER" id="PTHR21717:SF70">
    <property type="entry name" value="TELOMERE REPEAT-BINDING PROTEIN 2-RELATED"/>
    <property type="match status" value="1"/>
</dbReference>
<feature type="region of interest" description="Disordered" evidence="4">
    <location>
        <begin position="395"/>
        <end position="424"/>
    </location>
</feature>
<dbReference type="Pfam" id="PF23603">
    <property type="entry name" value="Ubiquitin_TPR1"/>
    <property type="match status" value="1"/>
</dbReference>
<evidence type="ECO:0000256" key="4">
    <source>
        <dbReference type="SAM" id="MobiDB-lite"/>
    </source>
</evidence>
<comment type="caution">
    <text evidence="7">The sequence shown here is derived from an EMBL/GenBank/DDBJ whole genome shotgun (WGS) entry which is preliminary data.</text>
</comment>
<gene>
    <name evidence="7" type="ORF">PVL29_010275</name>
</gene>
<feature type="compositionally biased region" description="Low complexity" evidence="4">
    <location>
        <begin position="406"/>
        <end position="421"/>
    </location>
</feature>
<dbReference type="GO" id="GO:0005634">
    <property type="term" value="C:nucleus"/>
    <property type="evidence" value="ECO:0007669"/>
    <property type="project" value="UniProtKB-SubCell"/>
</dbReference>
<evidence type="ECO:0000313" key="7">
    <source>
        <dbReference type="EMBL" id="KAJ9694724.1"/>
    </source>
</evidence>
<sequence length="714" mass="78732">MPRVEFLLAHFNAHPLGICKLKKAVLCLLTMNVRDMVLQKRLDYGFSGYQVPWVPRASRSPRGRGSSKKKLEDDRIYAFEVLASLAGKLLQEGETSASISDASRKNQHTVVKSTVKCETYDKGHQIKLEPCDENTLAYVPHANDDSSLKRSSTINSDLPENVCFSDKLDVDCRQKACGSSPSKVAGDFPCCGIFFEGNVDSVIEKKLEVEPQEIRGMVSRTHPKKGSSKDLGELDRATLAPVHSDNNAKASLFSDHMNCGPSPRCQENMEVVSGDDGENSSGCSQPGTIMKTYTPRRDIGNQRIRKLSASRCWGGTPNLKDGGFLNTDGKRKPVYWTWKTCYPRRRSQRISPFKRRKLLDQNPESTSDRGLRRKLLDQNPESAFDRGFSCAGMYNSHNKGKKSENSSAAGGASSSVAGQQAPSHSRDCNVKLSIKSFRVPELFVEIPATATVGSLKRTVMEAVTAVLGGGLHVGILLQGKKVGDDSKTLLQSGISQGDKLRTLGFMLEPRCAQIPPSLCAEDPSVFLHGCTPQHLTSFSTTPTSGPGTSKISPDPPVTNLSKCVQRNHDTAPSHTDISTDKTIPESRALLAVPSVSLKPMAMVPFHQKSRRPEFVQRRIRRPFSVSEVEALVQAVENLGTGRWRDVKLCAFDGAKHRTYVDLKDKWKTLVHTAKISPQQRRGEPVPQELLDRVLAAHAYWSQQQAKQQQVKVEV</sequence>
<dbReference type="Gene3D" id="1.10.246.220">
    <property type="match status" value="1"/>
</dbReference>
<proteinExistence type="predicted"/>
<dbReference type="PROSITE" id="PS50090">
    <property type="entry name" value="MYB_LIKE"/>
    <property type="match status" value="1"/>
</dbReference>
<dbReference type="InterPro" id="IPR017930">
    <property type="entry name" value="Myb_dom"/>
</dbReference>
<reference evidence="7 8" key="1">
    <citation type="journal article" date="2023" name="BMC Biotechnol.">
        <title>Vitis rotundifolia cv Carlos genome sequencing.</title>
        <authorList>
            <person name="Huff M."/>
            <person name="Hulse-Kemp A."/>
            <person name="Scheffler B."/>
            <person name="Youngblood R."/>
            <person name="Simpson S."/>
            <person name="Babiker E."/>
            <person name="Staton M."/>
        </authorList>
    </citation>
    <scope>NUCLEOTIDE SEQUENCE [LARGE SCALE GENOMIC DNA]</scope>
    <source>
        <tissue evidence="7">Leaf</tissue>
    </source>
</reference>
<feature type="compositionally biased region" description="Basic and acidic residues" evidence="4">
    <location>
        <begin position="566"/>
        <end position="582"/>
    </location>
</feature>
<dbReference type="PANTHER" id="PTHR21717">
    <property type="entry name" value="TELOMERIC REPEAT BINDING PROTEIN"/>
    <property type="match status" value="1"/>
</dbReference>
<feature type="domain" description="HTH myb-type" evidence="6">
    <location>
        <begin position="616"/>
        <end position="674"/>
    </location>
</feature>
<organism evidence="7 8">
    <name type="scientific">Vitis rotundifolia</name>
    <name type="common">Muscadine grape</name>
    <dbReference type="NCBI Taxonomy" id="103349"/>
    <lineage>
        <taxon>Eukaryota</taxon>
        <taxon>Viridiplantae</taxon>
        <taxon>Streptophyta</taxon>
        <taxon>Embryophyta</taxon>
        <taxon>Tracheophyta</taxon>
        <taxon>Spermatophyta</taxon>
        <taxon>Magnoliopsida</taxon>
        <taxon>eudicotyledons</taxon>
        <taxon>Gunneridae</taxon>
        <taxon>Pentapetalae</taxon>
        <taxon>rosids</taxon>
        <taxon>Vitales</taxon>
        <taxon>Vitaceae</taxon>
        <taxon>Viteae</taxon>
        <taxon>Vitis</taxon>
    </lineage>
</organism>
<dbReference type="InterPro" id="IPR057625">
    <property type="entry name" value="TPR1-6-like_ubiquitin"/>
</dbReference>
<keyword evidence="8" id="KW-1185">Reference proteome</keyword>
<accession>A0AA38ZUS6</accession>
<keyword evidence="3" id="KW-0539">Nucleus</keyword>
<dbReference type="SUPFAM" id="SSF46689">
    <property type="entry name" value="Homeodomain-like"/>
    <property type="match status" value="1"/>
</dbReference>
<evidence type="ECO:0008006" key="9">
    <source>
        <dbReference type="Google" id="ProtNLM"/>
    </source>
</evidence>